<feature type="region of interest" description="Disordered" evidence="1">
    <location>
        <begin position="36"/>
        <end position="89"/>
    </location>
</feature>
<dbReference type="Pfam" id="PF03372">
    <property type="entry name" value="Exo_endo_phos"/>
    <property type="match status" value="1"/>
</dbReference>
<keyword evidence="5" id="KW-1185">Reference proteome</keyword>
<evidence type="ECO:0000313" key="5">
    <source>
        <dbReference type="Proteomes" id="UP001501612"/>
    </source>
</evidence>
<evidence type="ECO:0000256" key="2">
    <source>
        <dbReference type="SAM" id="Phobius"/>
    </source>
</evidence>
<dbReference type="InterPro" id="IPR051916">
    <property type="entry name" value="GPI-anchor_lipid_remodeler"/>
</dbReference>
<accession>A0ABP5AY04</accession>
<name>A0ABP5AY04_9ACTN</name>
<evidence type="ECO:0000256" key="1">
    <source>
        <dbReference type="SAM" id="MobiDB-lite"/>
    </source>
</evidence>
<comment type="caution">
    <text evidence="4">The sequence shown here is derived from an EMBL/GenBank/DDBJ whole genome shotgun (WGS) entry which is preliminary data.</text>
</comment>
<reference evidence="5" key="1">
    <citation type="journal article" date="2019" name="Int. J. Syst. Evol. Microbiol.">
        <title>The Global Catalogue of Microorganisms (GCM) 10K type strain sequencing project: providing services to taxonomists for standard genome sequencing and annotation.</title>
        <authorList>
            <consortium name="The Broad Institute Genomics Platform"/>
            <consortium name="The Broad Institute Genome Sequencing Center for Infectious Disease"/>
            <person name="Wu L."/>
            <person name="Ma J."/>
        </authorList>
    </citation>
    <scope>NUCLEOTIDE SEQUENCE [LARGE SCALE GENOMIC DNA]</scope>
    <source>
        <strain evidence="5">JCM 14046</strain>
    </source>
</reference>
<organism evidence="4 5">
    <name type="scientific">Nocardioides lentus</name>
    <dbReference type="NCBI Taxonomy" id="338077"/>
    <lineage>
        <taxon>Bacteria</taxon>
        <taxon>Bacillati</taxon>
        <taxon>Actinomycetota</taxon>
        <taxon>Actinomycetes</taxon>
        <taxon>Propionibacteriales</taxon>
        <taxon>Nocardioidaceae</taxon>
        <taxon>Nocardioides</taxon>
    </lineage>
</organism>
<dbReference type="Gene3D" id="3.60.10.10">
    <property type="entry name" value="Endonuclease/exonuclease/phosphatase"/>
    <property type="match status" value="1"/>
</dbReference>
<dbReference type="InterPro" id="IPR005135">
    <property type="entry name" value="Endo/exonuclease/phosphatase"/>
</dbReference>
<evidence type="ECO:0000313" key="4">
    <source>
        <dbReference type="EMBL" id="GAA1925335.1"/>
    </source>
</evidence>
<evidence type="ECO:0000259" key="3">
    <source>
        <dbReference type="Pfam" id="PF03372"/>
    </source>
</evidence>
<dbReference type="EMBL" id="BAAAMY010000007">
    <property type="protein sequence ID" value="GAA1925335.1"/>
    <property type="molecule type" value="Genomic_DNA"/>
</dbReference>
<dbReference type="PANTHER" id="PTHR14859:SF15">
    <property type="entry name" value="ENDONUCLEASE_EXONUCLEASE_PHOSPHATASE DOMAIN-CONTAINING PROTEIN"/>
    <property type="match status" value="1"/>
</dbReference>
<feature type="transmembrane region" description="Helical" evidence="2">
    <location>
        <begin position="9"/>
        <end position="28"/>
    </location>
</feature>
<dbReference type="InterPro" id="IPR036691">
    <property type="entry name" value="Endo/exonu/phosph_ase_sf"/>
</dbReference>
<keyword evidence="2" id="KW-0472">Membrane</keyword>
<dbReference type="RefSeq" id="WP_344008273.1">
    <property type="nucleotide sequence ID" value="NZ_BAAAMY010000007.1"/>
</dbReference>
<dbReference type="SUPFAM" id="SSF56219">
    <property type="entry name" value="DNase I-like"/>
    <property type="match status" value="1"/>
</dbReference>
<gene>
    <name evidence="4" type="ORF">GCM10009737_28880</name>
</gene>
<keyword evidence="2" id="KW-0812">Transmembrane</keyword>
<proteinExistence type="predicted"/>
<dbReference type="Proteomes" id="UP001501612">
    <property type="component" value="Unassembled WGS sequence"/>
</dbReference>
<sequence length="357" mass="36998">MDRRRLENVLAPVAIVAVIAVVLALVLLRPGPDERATDAGADGADGGAPGATSDPSTGPTPTPSATPTGPASRPPRERRGGGERALPRLRPLASRLPEIACTEAPPRTVTVDVVTYNIKAGRDSPRGLGSIAAELASWDPDVVLMQEVDRFRSRTGRVDQPASLAAALGPSWSWTFGANVSERPGAASGTAILSRFPILADLNTALPNERGGQPRGVLSARLRIGGTEVTVHNTHLEPRRPYAPLRVRQMSAVIRAVDADEGPAILGGDFNSGPGTDPLRVATGGRLADSWSLVGRGAGNTVPAGNAQARIDFLLGSAEFVPVASQVLVGTSDHRAVRTTYEIETGGDACIPPGSVS</sequence>
<dbReference type="PANTHER" id="PTHR14859">
    <property type="entry name" value="CALCOFLUOR WHITE HYPERSENSITIVE PROTEIN PRECURSOR"/>
    <property type="match status" value="1"/>
</dbReference>
<protein>
    <recommendedName>
        <fullName evidence="3">Endonuclease/exonuclease/phosphatase domain-containing protein</fullName>
    </recommendedName>
</protein>
<keyword evidence="2" id="KW-1133">Transmembrane helix</keyword>
<feature type="compositionally biased region" description="Basic and acidic residues" evidence="1">
    <location>
        <begin position="74"/>
        <end position="86"/>
    </location>
</feature>
<feature type="domain" description="Endonuclease/exonuclease/phosphatase" evidence="3">
    <location>
        <begin position="114"/>
        <end position="334"/>
    </location>
</feature>